<proteinExistence type="predicted"/>
<evidence type="ECO:0000313" key="2">
    <source>
        <dbReference type="Proteomes" id="UP000571084"/>
    </source>
</evidence>
<gene>
    <name evidence="1" type="ORF">HNR39_002647</name>
</gene>
<name>A0A840RSM2_9BURK</name>
<dbReference type="RefSeq" id="WP_168055743.1">
    <property type="nucleotide sequence ID" value="NZ_JAAOZT010000007.1"/>
</dbReference>
<protein>
    <submittedName>
        <fullName evidence="1">Uncharacterized protein</fullName>
    </submittedName>
</protein>
<evidence type="ECO:0000313" key="1">
    <source>
        <dbReference type="EMBL" id="MBB5200805.1"/>
    </source>
</evidence>
<comment type="caution">
    <text evidence="1">The sequence shown here is derived from an EMBL/GenBank/DDBJ whole genome shotgun (WGS) entry which is preliminary data.</text>
</comment>
<sequence length="137" mass="15806">MNNDIALIKPIEMQELDVRVVALQKDFTAVLSFCQQLSGLEDKEMCGEGRVFTCTSTLSRVRNKSKACNFPQDNLLMLMDICGNEAPLIWLADRRGYKLVPKETKWERIANEERTQRLAIENELWALRKSINGRRAF</sequence>
<dbReference type="EMBL" id="JACHHQ010000005">
    <property type="protein sequence ID" value="MBB5200805.1"/>
    <property type="molecule type" value="Genomic_DNA"/>
</dbReference>
<dbReference type="AlphaFoldDB" id="A0A840RSM2"/>
<keyword evidence="2" id="KW-1185">Reference proteome</keyword>
<organism evidence="1 2">
    <name type="scientific">Glaciimonas immobilis</name>
    <dbReference type="NCBI Taxonomy" id="728004"/>
    <lineage>
        <taxon>Bacteria</taxon>
        <taxon>Pseudomonadati</taxon>
        <taxon>Pseudomonadota</taxon>
        <taxon>Betaproteobacteria</taxon>
        <taxon>Burkholderiales</taxon>
        <taxon>Oxalobacteraceae</taxon>
        <taxon>Glaciimonas</taxon>
    </lineage>
</organism>
<reference evidence="1 2" key="1">
    <citation type="submission" date="2020-08" db="EMBL/GenBank/DDBJ databases">
        <title>Genomic Encyclopedia of Type Strains, Phase IV (KMG-IV): sequencing the most valuable type-strain genomes for metagenomic binning, comparative biology and taxonomic classification.</title>
        <authorList>
            <person name="Goeker M."/>
        </authorList>
    </citation>
    <scope>NUCLEOTIDE SEQUENCE [LARGE SCALE GENOMIC DNA]</scope>
    <source>
        <strain evidence="1 2">DSM 23240</strain>
    </source>
</reference>
<accession>A0A840RSM2</accession>
<dbReference type="Proteomes" id="UP000571084">
    <property type="component" value="Unassembled WGS sequence"/>
</dbReference>